<name>A0AAV4BM72_9GAST</name>
<dbReference type="GO" id="GO:0008270">
    <property type="term" value="F:zinc ion binding"/>
    <property type="evidence" value="ECO:0007669"/>
    <property type="project" value="UniProtKB-KW"/>
</dbReference>
<feature type="domain" description="CCHC-type" evidence="2">
    <location>
        <begin position="155"/>
        <end position="168"/>
    </location>
</feature>
<accession>A0AAV4BM72</accession>
<dbReference type="Gene3D" id="1.10.4020.10">
    <property type="entry name" value="DNA breaking-rejoining enzymes"/>
    <property type="match status" value="1"/>
</dbReference>
<dbReference type="SMART" id="SM00343">
    <property type="entry name" value="ZnF_C2HC"/>
    <property type="match status" value="1"/>
</dbReference>
<keyword evidence="4" id="KW-1185">Reference proteome</keyword>
<dbReference type="Gene3D" id="4.10.60.10">
    <property type="entry name" value="Zinc finger, CCHC-type"/>
    <property type="match status" value="1"/>
</dbReference>
<organism evidence="3 4">
    <name type="scientific">Plakobranchus ocellatus</name>
    <dbReference type="NCBI Taxonomy" id="259542"/>
    <lineage>
        <taxon>Eukaryota</taxon>
        <taxon>Metazoa</taxon>
        <taxon>Spiralia</taxon>
        <taxon>Lophotrochozoa</taxon>
        <taxon>Mollusca</taxon>
        <taxon>Gastropoda</taxon>
        <taxon>Heterobranchia</taxon>
        <taxon>Euthyneura</taxon>
        <taxon>Panpulmonata</taxon>
        <taxon>Sacoglossa</taxon>
        <taxon>Placobranchoidea</taxon>
        <taxon>Plakobranchidae</taxon>
        <taxon>Plakobranchus</taxon>
    </lineage>
</organism>
<dbReference type="InterPro" id="IPR001878">
    <property type="entry name" value="Znf_CCHC"/>
</dbReference>
<sequence length="286" mass="32168">MRIHYVNDVTHVLFLAQGFPLYLRTCKPAEGESPDMFIVRIVTYLDRWIELSKTDKSYEKLKDLIVREQFMDACPEDLATSLREKDLPTLERVTKEADLFLKARNRKLCDQPRKVFQGNARPRIYSVRPLEPEKKFNGGQRAGEAKTSMADQRSCFKCKRTGHIARYCTAVDSTKKKAGARVVVKTTEVNTAEVSKPAEGPTMEVTDDLQSEVEDGMLKLASEKSIPVMTNCAALRNPEKTRSLGLSVLKGEIDGREVDVMRDTGCEGVVVRKQLVDASQLSAVYC</sequence>
<dbReference type="PANTHER" id="PTHR46888:SF1">
    <property type="entry name" value="RIBONUCLEASE H"/>
    <property type="match status" value="1"/>
</dbReference>
<reference evidence="3 4" key="1">
    <citation type="journal article" date="2021" name="Elife">
        <title>Chloroplast acquisition without the gene transfer in kleptoplastic sea slugs, Plakobranchus ocellatus.</title>
        <authorList>
            <person name="Maeda T."/>
            <person name="Takahashi S."/>
            <person name="Yoshida T."/>
            <person name="Shimamura S."/>
            <person name="Takaki Y."/>
            <person name="Nagai Y."/>
            <person name="Toyoda A."/>
            <person name="Suzuki Y."/>
            <person name="Arimoto A."/>
            <person name="Ishii H."/>
            <person name="Satoh N."/>
            <person name="Nishiyama T."/>
            <person name="Hasebe M."/>
            <person name="Maruyama T."/>
            <person name="Minagawa J."/>
            <person name="Obokata J."/>
            <person name="Shigenobu S."/>
        </authorList>
    </citation>
    <scope>NUCLEOTIDE SEQUENCE [LARGE SCALE GENOMIC DNA]</scope>
</reference>
<comment type="caution">
    <text evidence="3">The sequence shown here is derived from an EMBL/GenBank/DDBJ whole genome shotgun (WGS) entry which is preliminary data.</text>
</comment>
<protein>
    <recommendedName>
        <fullName evidence="2">CCHC-type domain-containing protein</fullName>
    </recommendedName>
</protein>
<dbReference type="SUPFAM" id="SSF47353">
    <property type="entry name" value="Retrovirus capsid dimerization domain-like"/>
    <property type="match status" value="1"/>
</dbReference>
<proteinExistence type="predicted"/>
<evidence type="ECO:0000259" key="2">
    <source>
        <dbReference type="PROSITE" id="PS50158"/>
    </source>
</evidence>
<dbReference type="SUPFAM" id="SSF57756">
    <property type="entry name" value="Retrovirus zinc finger-like domains"/>
    <property type="match status" value="1"/>
</dbReference>
<dbReference type="Pfam" id="PF00098">
    <property type="entry name" value="zf-CCHC"/>
    <property type="match status" value="1"/>
</dbReference>
<keyword evidence="1" id="KW-0863">Zinc-finger</keyword>
<dbReference type="InterPro" id="IPR036875">
    <property type="entry name" value="Znf_CCHC_sf"/>
</dbReference>
<keyword evidence="1" id="KW-0479">Metal-binding</keyword>
<keyword evidence="1" id="KW-0862">Zinc</keyword>
<dbReference type="GO" id="GO:0003676">
    <property type="term" value="F:nucleic acid binding"/>
    <property type="evidence" value="ECO:0007669"/>
    <property type="project" value="InterPro"/>
</dbReference>
<gene>
    <name evidence="3" type="ORF">PoB_004701500</name>
</gene>
<dbReference type="PROSITE" id="PS50158">
    <property type="entry name" value="ZF_CCHC"/>
    <property type="match status" value="1"/>
</dbReference>
<dbReference type="EMBL" id="BLXT01005167">
    <property type="protein sequence ID" value="GFO20510.1"/>
    <property type="molecule type" value="Genomic_DNA"/>
</dbReference>
<evidence type="ECO:0000313" key="4">
    <source>
        <dbReference type="Proteomes" id="UP000735302"/>
    </source>
</evidence>
<dbReference type="Proteomes" id="UP000735302">
    <property type="component" value="Unassembled WGS sequence"/>
</dbReference>
<evidence type="ECO:0000313" key="3">
    <source>
        <dbReference type="EMBL" id="GFO20510.1"/>
    </source>
</evidence>
<dbReference type="InterPro" id="IPR038269">
    <property type="entry name" value="SCAN_sf"/>
</dbReference>
<dbReference type="PANTHER" id="PTHR46888">
    <property type="entry name" value="ZINC KNUCKLE DOMAINCONTAINING PROTEIN-RELATED"/>
    <property type="match status" value="1"/>
</dbReference>
<dbReference type="AlphaFoldDB" id="A0AAV4BM72"/>
<evidence type="ECO:0000256" key="1">
    <source>
        <dbReference type="PROSITE-ProRule" id="PRU00047"/>
    </source>
</evidence>